<sequence>MKTAADQCGIRRYQQVLELENGSDDGDEYDYSPARDEWLLTSGNLVAGVSYQHQPWR</sequence>
<reference evidence="1 2" key="1">
    <citation type="submission" date="2024-09" db="EMBL/GenBank/DDBJ databases">
        <title>Genomes of Rahnella.</title>
        <authorList>
            <person name="Mnguni F.C."/>
            <person name="Shin G.Y."/>
            <person name="Coutinho T."/>
        </authorList>
    </citation>
    <scope>NUCLEOTIDE SEQUENCE [LARGE SCALE GENOMIC DNA]</scope>
    <source>
        <strain evidence="1 2">20WA0057</strain>
    </source>
</reference>
<keyword evidence="2" id="KW-1185">Reference proteome</keyword>
<gene>
    <name evidence="1" type="ORF">ACFPK4_05745</name>
</gene>
<protein>
    <submittedName>
        <fullName evidence="1">Uncharacterized protein</fullName>
    </submittedName>
</protein>
<proteinExistence type="predicted"/>
<dbReference type="RefSeq" id="WP_015689408.1">
    <property type="nucleotide sequence ID" value="NC_015061.1"/>
</dbReference>
<accession>A0ABW6C4N5</accession>
<evidence type="ECO:0000313" key="2">
    <source>
        <dbReference type="Proteomes" id="UP001598201"/>
    </source>
</evidence>
<evidence type="ECO:0000313" key="1">
    <source>
        <dbReference type="EMBL" id="MFD3223025.1"/>
    </source>
</evidence>
<comment type="caution">
    <text evidence="1">The sequence shown here is derived from an EMBL/GenBank/DDBJ whole genome shotgun (WGS) entry which is preliminary data.</text>
</comment>
<dbReference type="Proteomes" id="UP001598201">
    <property type="component" value="Unassembled WGS sequence"/>
</dbReference>
<dbReference type="EMBL" id="JBHUCJ010000008">
    <property type="protein sequence ID" value="MFD3223025.1"/>
    <property type="molecule type" value="Genomic_DNA"/>
</dbReference>
<dbReference type="GeneID" id="99806038"/>
<name>A0ABW6C4N5_RAHSY</name>
<organism evidence="1 2">
    <name type="scientific">Rahnella sp. (strain Y9602)</name>
    <dbReference type="NCBI Taxonomy" id="2703885"/>
    <lineage>
        <taxon>Bacteria</taxon>
        <taxon>Pseudomonadati</taxon>
        <taxon>Pseudomonadota</taxon>
        <taxon>Gammaproteobacteria</taxon>
        <taxon>Enterobacterales</taxon>
        <taxon>Yersiniaceae</taxon>
        <taxon>Rahnella</taxon>
    </lineage>
</organism>